<dbReference type="AlphaFoldDB" id="A0A426YD71"/>
<dbReference type="InterPro" id="IPR057518">
    <property type="entry name" value="GRDP_C"/>
</dbReference>
<dbReference type="Pfam" id="PF25335">
    <property type="entry name" value="GRDP_C"/>
    <property type="match status" value="1"/>
</dbReference>
<name>A0A426YD71_ENSVE</name>
<dbReference type="EMBL" id="AMZH03013172">
    <property type="protein sequence ID" value="RRT49702.1"/>
    <property type="molecule type" value="Genomic_DNA"/>
</dbReference>
<proteinExistence type="predicted"/>
<accession>A0A426YD71</accession>
<organism evidence="3 4">
    <name type="scientific">Ensete ventricosum</name>
    <name type="common">Abyssinian banana</name>
    <name type="synonym">Musa ensete</name>
    <dbReference type="NCBI Taxonomy" id="4639"/>
    <lineage>
        <taxon>Eukaryota</taxon>
        <taxon>Viridiplantae</taxon>
        <taxon>Streptophyta</taxon>
        <taxon>Embryophyta</taxon>
        <taxon>Tracheophyta</taxon>
        <taxon>Spermatophyta</taxon>
        <taxon>Magnoliopsida</taxon>
        <taxon>Liliopsida</taxon>
        <taxon>Zingiberales</taxon>
        <taxon>Musaceae</taxon>
        <taxon>Ensete</taxon>
    </lineage>
</organism>
<feature type="domain" description="GRPD C-terminal" evidence="2">
    <location>
        <begin position="5"/>
        <end position="141"/>
    </location>
</feature>
<evidence type="ECO:0000259" key="2">
    <source>
        <dbReference type="Pfam" id="PF25335"/>
    </source>
</evidence>
<evidence type="ECO:0000313" key="4">
    <source>
        <dbReference type="Proteomes" id="UP000287651"/>
    </source>
</evidence>
<reference evidence="3 4" key="1">
    <citation type="journal article" date="2014" name="Agronomy (Basel)">
        <title>A Draft Genome Sequence for Ensete ventricosum, the Drought-Tolerant Tree Against Hunger.</title>
        <authorList>
            <person name="Harrison J."/>
            <person name="Moore K.A."/>
            <person name="Paszkiewicz K."/>
            <person name="Jones T."/>
            <person name="Grant M."/>
            <person name="Ambacheew D."/>
            <person name="Muzemil S."/>
            <person name="Studholme D.J."/>
        </authorList>
    </citation>
    <scope>NUCLEOTIDE SEQUENCE [LARGE SCALE GENOMIC DNA]</scope>
</reference>
<feature type="region of interest" description="Disordered" evidence="1">
    <location>
        <begin position="184"/>
        <end position="232"/>
    </location>
</feature>
<sequence length="232" mass="25969">MHLCRVGRGIWRRGAESPEAVKWEDRIIEVREGPWSYVAGTVGVAPDAESLHLSLFSVQRDLKYSLIFFFLFKYSPKRLFSVQRDLKILSYSLLIVDKIVGTATPKKEDSQVKRTLWCLSTGDVLTIQWESGLDIQLENGSSGEQVIGIYTLLSMCCNDDRWPLVVGPRDPSMLVVEKVGLTWSDESDGERNGRGTRDGVPVRAGRPHPPPTTTTTTTTKKAEEEEDGEGEQ</sequence>
<evidence type="ECO:0000313" key="3">
    <source>
        <dbReference type="EMBL" id="RRT49702.1"/>
    </source>
</evidence>
<dbReference type="Proteomes" id="UP000287651">
    <property type="component" value="Unassembled WGS sequence"/>
</dbReference>
<evidence type="ECO:0000256" key="1">
    <source>
        <dbReference type="SAM" id="MobiDB-lite"/>
    </source>
</evidence>
<protein>
    <recommendedName>
        <fullName evidence="2">GRPD C-terminal domain-containing protein</fullName>
    </recommendedName>
</protein>
<feature type="non-terminal residue" evidence="3">
    <location>
        <position position="232"/>
    </location>
</feature>
<gene>
    <name evidence="3" type="ORF">B296_00045183</name>
</gene>
<comment type="caution">
    <text evidence="3">The sequence shown here is derived from an EMBL/GenBank/DDBJ whole genome shotgun (WGS) entry which is preliminary data.</text>
</comment>